<evidence type="ECO:0000313" key="1">
    <source>
        <dbReference type="EMBL" id="KAB8290798.1"/>
    </source>
</evidence>
<evidence type="ECO:0000313" key="2">
    <source>
        <dbReference type="Proteomes" id="UP000326757"/>
    </source>
</evidence>
<dbReference type="EMBL" id="VIGI01000016">
    <property type="protein sequence ID" value="KAB8290798.1"/>
    <property type="molecule type" value="Genomic_DNA"/>
</dbReference>
<sequence length="67" mass="8185">MLRQVWHEEFKLRMAVPLPKVGRYWAPRLFFLPDPNLRLLSQSSLHMELSPHKDHKLWFRYRVQASV</sequence>
<gene>
    <name evidence="1" type="ORF">EYC80_008435</name>
</gene>
<protein>
    <submittedName>
        <fullName evidence="1">Uncharacterized protein</fullName>
    </submittedName>
</protein>
<organism evidence="1 2">
    <name type="scientific">Monilinia laxa</name>
    <name type="common">Brown rot fungus</name>
    <name type="synonym">Sclerotinia laxa</name>
    <dbReference type="NCBI Taxonomy" id="61186"/>
    <lineage>
        <taxon>Eukaryota</taxon>
        <taxon>Fungi</taxon>
        <taxon>Dikarya</taxon>
        <taxon>Ascomycota</taxon>
        <taxon>Pezizomycotina</taxon>
        <taxon>Leotiomycetes</taxon>
        <taxon>Helotiales</taxon>
        <taxon>Sclerotiniaceae</taxon>
        <taxon>Monilinia</taxon>
    </lineage>
</organism>
<keyword evidence="2" id="KW-1185">Reference proteome</keyword>
<accession>A0A5N6JRN8</accession>
<dbReference type="AlphaFoldDB" id="A0A5N6JRN8"/>
<dbReference type="Proteomes" id="UP000326757">
    <property type="component" value="Unassembled WGS sequence"/>
</dbReference>
<proteinExistence type="predicted"/>
<name>A0A5N6JRN8_MONLA</name>
<comment type="caution">
    <text evidence="1">The sequence shown here is derived from an EMBL/GenBank/DDBJ whole genome shotgun (WGS) entry which is preliminary data.</text>
</comment>
<reference evidence="1 2" key="1">
    <citation type="submission" date="2019-06" db="EMBL/GenBank/DDBJ databases">
        <title>Genome Sequence of the Brown Rot Fungal Pathogen Monilinia laxa.</title>
        <authorList>
            <person name="De Miccolis Angelini R.M."/>
            <person name="Landi L."/>
            <person name="Abate D."/>
            <person name="Pollastro S."/>
            <person name="Romanazzi G."/>
            <person name="Faretra F."/>
        </authorList>
    </citation>
    <scope>NUCLEOTIDE SEQUENCE [LARGE SCALE GENOMIC DNA]</scope>
    <source>
        <strain evidence="1 2">Mlax316</strain>
    </source>
</reference>